<keyword evidence="4" id="KW-0125">Carotenoid biosynthesis</keyword>
<feature type="transmembrane region" description="Helical" evidence="8">
    <location>
        <begin position="132"/>
        <end position="150"/>
    </location>
</feature>
<evidence type="ECO:0000256" key="6">
    <source>
        <dbReference type="ARBA" id="ARBA00023136"/>
    </source>
</evidence>
<dbReference type="InterPro" id="IPR017825">
    <property type="entry name" value="Lycopene_cyclase_dom"/>
</dbReference>
<feature type="transmembrane region" description="Helical" evidence="8">
    <location>
        <begin position="80"/>
        <end position="97"/>
    </location>
</feature>
<evidence type="ECO:0000256" key="5">
    <source>
        <dbReference type="ARBA" id="ARBA00022989"/>
    </source>
</evidence>
<feature type="domain" description="Lycopene cyclase" evidence="9">
    <location>
        <begin position="5"/>
        <end position="94"/>
    </location>
</feature>
<name>A0A364XWR4_9BACT</name>
<comment type="pathway">
    <text evidence="2">Carotenoid biosynthesis.</text>
</comment>
<comment type="caution">
    <text evidence="10">The sequence shown here is derived from an EMBL/GenBank/DDBJ whole genome shotgun (WGS) entry which is preliminary data.</text>
</comment>
<feature type="transmembrane region" description="Helical" evidence="8">
    <location>
        <begin position="208"/>
        <end position="225"/>
    </location>
</feature>
<dbReference type="EMBL" id="QMFY01000016">
    <property type="protein sequence ID" value="RAV98621.1"/>
    <property type="molecule type" value="Genomic_DNA"/>
</dbReference>
<feature type="transmembrane region" description="Helical" evidence="8">
    <location>
        <begin position="109"/>
        <end position="126"/>
    </location>
</feature>
<feature type="transmembrane region" description="Helical" evidence="8">
    <location>
        <begin position="162"/>
        <end position="183"/>
    </location>
</feature>
<dbReference type="GO" id="GO:0045436">
    <property type="term" value="F:lycopene beta cyclase activity"/>
    <property type="evidence" value="ECO:0007669"/>
    <property type="project" value="UniProtKB-ARBA"/>
</dbReference>
<evidence type="ECO:0000256" key="8">
    <source>
        <dbReference type="SAM" id="Phobius"/>
    </source>
</evidence>
<feature type="domain" description="Lycopene cyclase" evidence="9">
    <location>
        <begin position="131"/>
        <end position="225"/>
    </location>
</feature>
<evidence type="ECO:0000313" key="10">
    <source>
        <dbReference type="EMBL" id="RAV98621.1"/>
    </source>
</evidence>
<feature type="transmembrane region" description="Helical" evidence="8">
    <location>
        <begin position="36"/>
        <end position="60"/>
    </location>
</feature>
<dbReference type="GO" id="GO:0016872">
    <property type="term" value="F:intramolecular lyase activity"/>
    <property type="evidence" value="ECO:0007669"/>
    <property type="project" value="InterPro"/>
</dbReference>
<keyword evidence="6 8" id="KW-0472">Membrane</keyword>
<dbReference type="NCBIfam" id="TIGR03462">
    <property type="entry name" value="CarR_dom_SF"/>
    <property type="match status" value="2"/>
</dbReference>
<organism evidence="10 11">
    <name type="scientific">Pseudochryseolinea flava</name>
    <dbReference type="NCBI Taxonomy" id="2059302"/>
    <lineage>
        <taxon>Bacteria</taxon>
        <taxon>Pseudomonadati</taxon>
        <taxon>Bacteroidota</taxon>
        <taxon>Cytophagia</taxon>
        <taxon>Cytophagales</taxon>
        <taxon>Fulvivirgaceae</taxon>
        <taxon>Pseudochryseolinea</taxon>
    </lineage>
</organism>
<keyword evidence="7" id="KW-0413">Isomerase</keyword>
<keyword evidence="3 8" id="KW-0812">Transmembrane</keyword>
<proteinExistence type="predicted"/>
<accession>A0A364XWR4</accession>
<comment type="subcellular location">
    <subcellularLocation>
        <location evidence="1">Membrane</location>
        <topology evidence="1">Multi-pass membrane protein</topology>
    </subcellularLocation>
</comment>
<dbReference type="OrthoDB" id="5195186at2"/>
<evidence type="ECO:0000256" key="3">
    <source>
        <dbReference type="ARBA" id="ARBA00022692"/>
    </source>
</evidence>
<feature type="transmembrane region" description="Helical" evidence="8">
    <location>
        <begin position="6"/>
        <end position="24"/>
    </location>
</feature>
<gene>
    <name evidence="10" type="ORF">DQQ10_23080</name>
</gene>
<evidence type="ECO:0000256" key="2">
    <source>
        <dbReference type="ARBA" id="ARBA00004829"/>
    </source>
</evidence>
<keyword evidence="5 8" id="KW-1133">Transmembrane helix</keyword>
<protein>
    <submittedName>
        <fullName evidence="10">Lycopene cyclase domain-containing protein</fullName>
    </submittedName>
</protein>
<dbReference type="Pfam" id="PF18916">
    <property type="entry name" value="Lycopene_cyc"/>
    <property type="match status" value="2"/>
</dbReference>
<dbReference type="AlphaFoldDB" id="A0A364XWR4"/>
<sequence length="240" mass="28056">MNPKYLYLTIDILTILVPFLASFYPKAPFYKKWKYLLPAIAIPAIIFLVWDEVFTQANIWGFRNEYVTGWYIGTLPLEEVLFFICIPYACVFTYFALNHLMENDFLYPHHELISSALIVTLLVIGAAYMERLYTGITFIMLAFFLAWSVLKLRPRYMGRFYFAYAVILIPFFIVNGILTGSFIEGEVVWYNNTHNLGIRIGTIPVEDIFYGMLLILSNVAIYEWLQEKASSLSWRKSHRN</sequence>
<reference evidence="10 11" key="1">
    <citation type="submission" date="2018-06" db="EMBL/GenBank/DDBJ databases">
        <title>Chryseolinea flavus sp. nov., a member of the phylum Bacteroidetes isolated from soil.</title>
        <authorList>
            <person name="Li Y."/>
            <person name="Wang J."/>
        </authorList>
    </citation>
    <scope>NUCLEOTIDE SEQUENCE [LARGE SCALE GENOMIC DNA]</scope>
    <source>
        <strain evidence="10 11">SDU1-6</strain>
    </source>
</reference>
<dbReference type="GO" id="GO:0016117">
    <property type="term" value="P:carotenoid biosynthetic process"/>
    <property type="evidence" value="ECO:0007669"/>
    <property type="project" value="UniProtKB-KW"/>
</dbReference>
<evidence type="ECO:0000313" key="11">
    <source>
        <dbReference type="Proteomes" id="UP000251889"/>
    </source>
</evidence>
<keyword evidence="11" id="KW-1185">Reference proteome</keyword>
<evidence type="ECO:0000256" key="1">
    <source>
        <dbReference type="ARBA" id="ARBA00004141"/>
    </source>
</evidence>
<evidence type="ECO:0000259" key="9">
    <source>
        <dbReference type="Pfam" id="PF18916"/>
    </source>
</evidence>
<dbReference type="RefSeq" id="WP_112749297.1">
    <property type="nucleotide sequence ID" value="NZ_QMFY01000016.1"/>
</dbReference>
<dbReference type="Proteomes" id="UP000251889">
    <property type="component" value="Unassembled WGS sequence"/>
</dbReference>
<dbReference type="GO" id="GO:0016020">
    <property type="term" value="C:membrane"/>
    <property type="evidence" value="ECO:0007669"/>
    <property type="project" value="UniProtKB-SubCell"/>
</dbReference>
<evidence type="ECO:0000256" key="7">
    <source>
        <dbReference type="ARBA" id="ARBA00023235"/>
    </source>
</evidence>
<evidence type="ECO:0000256" key="4">
    <source>
        <dbReference type="ARBA" id="ARBA00022746"/>
    </source>
</evidence>